<evidence type="ECO:0000256" key="5">
    <source>
        <dbReference type="ARBA" id="ARBA00022723"/>
    </source>
</evidence>
<keyword evidence="5 13" id="KW-0479">Metal-binding</keyword>
<dbReference type="GO" id="GO:0046872">
    <property type="term" value="F:metal ion binding"/>
    <property type="evidence" value="ECO:0007669"/>
    <property type="project" value="UniProtKB-KW"/>
</dbReference>
<name>A0A858SQZ6_9RHOB</name>
<comment type="similarity">
    <text evidence="13">Belongs to the COX15/CtaA family. Type 2 subfamily.</text>
</comment>
<proteinExistence type="inferred from homology"/>
<dbReference type="RefSeq" id="WP_169640504.1">
    <property type="nucleotide sequence ID" value="NZ_CP048788.1"/>
</dbReference>
<evidence type="ECO:0000313" key="15">
    <source>
        <dbReference type="EMBL" id="QJF51289.1"/>
    </source>
</evidence>
<feature type="transmembrane region" description="Helical" evidence="13">
    <location>
        <begin position="190"/>
        <end position="207"/>
    </location>
</feature>
<dbReference type="PANTHER" id="PTHR23289">
    <property type="entry name" value="CYTOCHROME C OXIDASE ASSEMBLY PROTEIN COX15"/>
    <property type="match status" value="1"/>
</dbReference>
<evidence type="ECO:0000256" key="12">
    <source>
        <dbReference type="ARBA" id="ARBA00048044"/>
    </source>
</evidence>
<protein>
    <recommendedName>
        <fullName evidence="13">Heme A synthase</fullName>
        <shortName evidence="13">HAS</shortName>
        <ecNumber evidence="13">1.17.99.9</ecNumber>
    </recommendedName>
    <alternativeName>
        <fullName evidence="13">Cytochrome aa3-controlling protein</fullName>
    </alternativeName>
</protein>
<dbReference type="NCBIfam" id="NF045570">
    <property type="entry name" value="HemSynCtaAAlphapr"/>
    <property type="match status" value="1"/>
</dbReference>
<comment type="catalytic activity">
    <reaction evidence="12">
        <text>Fe(II)-heme o + 2 A + H2O = Fe(II)-heme a + 2 AH2</text>
        <dbReference type="Rhea" id="RHEA:63388"/>
        <dbReference type="ChEBI" id="CHEBI:13193"/>
        <dbReference type="ChEBI" id="CHEBI:15377"/>
        <dbReference type="ChEBI" id="CHEBI:17499"/>
        <dbReference type="ChEBI" id="CHEBI:60530"/>
        <dbReference type="ChEBI" id="CHEBI:61715"/>
        <dbReference type="EC" id="1.17.99.9"/>
    </reaction>
    <physiologicalReaction direction="left-to-right" evidence="12">
        <dbReference type="Rhea" id="RHEA:63389"/>
    </physiologicalReaction>
</comment>
<dbReference type="Proteomes" id="UP000503308">
    <property type="component" value="Chromosome"/>
</dbReference>
<evidence type="ECO:0000256" key="10">
    <source>
        <dbReference type="ARBA" id="ARBA00023136"/>
    </source>
</evidence>
<keyword evidence="3 13" id="KW-1003">Cell membrane</keyword>
<evidence type="ECO:0000256" key="6">
    <source>
        <dbReference type="ARBA" id="ARBA00022989"/>
    </source>
</evidence>
<keyword evidence="6 13" id="KW-1133">Transmembrane helix</keyword>
<reference evidence="15 16" key="1">
    <citation type="submission" date="2020-02" db="EMBL/GenBank/DDBJ databases">
        <title>Genome sequence of Roseobacter ponti.</title>
        <authorList>
            <person name="Hollensteiner J."/>
            <person name="Schneider D."/>
            <person name="Poehlein A."/>
            <person name="Daniel R."/>
        </authorList>
    </citation>
    <scope>NUCLEOTIDE SEQUENCE [LARGE SCALE GENOMIC DNA]</scope>
    <source>
        <strain evidence="15 16">DSM 106830</strain>
    </source>
</reference>
<dbReference type="GO" id="GO:0006784">
    <property type="term" value="P:heme A biosynthetic process"/>
    <property type="evidence" value="ECO:0007669"/>
    <property type="project" value="UniProtKB-UniRule"/>
</dbReference>
<keyword evidence="4 13" id="KW-0812">Transmembrane</keyword>
<gene>
    <name evidence="13" type="primary">ctaA</name>
    <name evidence="15" type="ORF">G3256_09010</name>
</gene>
<dbReference type="EMBL" id="CP048788">
    <property type="protein sequence ID" value="QJF51289.1"/>
    <property type="molecule type" value="Genomic_DNA"/>
</dbReference>
<evidence type="ECO:0000256" key="14">
    <source>
        <dbReference type="SAM" id="MobiDB-lite"/>
    </source>
</evidence>
<dbReference type="EC" id="1.17.99.9" evidence="13"/>
<dbReference type="GO" id="GO:0120547">
    <property type="term" value="F:heme A synthase activity"/>
    <property type="evidence" value="ECO:0007669"/>
    <property type="project" value="UniProtKB-EC"/>
</dbReference>
<comment type="function">
    <text evidence="13">Catalyzes the conversion of heme O to heme A by two successive hydroxylations of the methyl group at C8. The first hydroxylation forms heme I, the second hydroxylation results in an unstable dihydroxymethyl group, which spontaneously dehydrates, resulting in the formyl group of heme A.</text>
</comment>
<evidence type="ECO:0000256" key="13">
    <source>
        <dbReference type="HAMAP-Rule" id="MF_01665"/>
    </source>
</evidence>
<dbReference type="InterPro" id="IPR023754">
    <property type="entry name" value="HemeA_Synthase_type2"/>
</dbReference>
<dbReference type="GO" id="GO:0005886">
    <property type="term" value="C:plasma membrane"/>
    <property type="evidence" value="ECO:0007669"/>
    <property type="project" value="UniProtKB-SubCell"/>
</dbReference>
<keyword evidence="7 13" id="KW-0560">Oxidoreductase</keyword>
<evidence type="ECO:0000256" key="8">
    <source>
        <dbReference type="ARBA" id="ARBA00023004"/>
    </source>
</evidence>
<dbReference type="Pfam" id="PF02628">
    <property type="entry name" value="COX15-CtaA"/>
    <property type="match status" value="1"/>
</dbReference>
<comment type="subcellular location">
    <subcellularLocation>
        <location evidence="13">Cell membrane</location>
        <topology evidence="13">Multi-pass membrane protein</topology>
    </subcellularLocation>
    <subcellularLocation>
        <location evidence="2">Membrane</location>
        <topology evidence="2">Multi-pass membrane protein</topology>
    </subcellularLocation>
</comment>
<keyword evidence="10 13" id="KW-0472">Membrane</keyword>
<feature type="transmembrane region" description="Helical" evidence="13">
    <location>
        <begin position="37"/>
        <end position="57"/>
    </location>
</feature>
<keyword evidence="9 13" id="KW-0350">Heme biosynthesis</keyword>
<sequence length="384" mass="42492">MSKKRSIFEEVGTGDTARPQAQPGLIDRGQRAGRSAIRAWLMVLFALVIVMIAVGGLTRLTDSGLSITEWRPLTGALPPLSQADWETEFAKYQEIDEFRIQNQWMELADFKVIYWWEWGHRQLGRVIGLVWAAGFAWFAVRRQIPAGWTPKLLLLGVLGGAQGAIGWWMVASGVTRGEGMVDVASYRLATHLGLAFVILGAITWYVLQLGRKPGDLLQSRRAREAKQWGLSTGLLHFTFLQILIGALVAGIDAGRSYTDWPLMGGQIFPASAFALEPVWRNFFESPGLVQFIHRITGYLLAGFTVVVWLRGRRSSHADTRFAFNAVMAAMSLQIVLGIVTVLYGAPAGIAIFHQLLAVLVWVLILRARFLSGYPIATSLRGKTA</sequence>
<feature type="transmembrane region" description="Helical" evidence="13">
    <location>
        <begin position="123"/>
        <end position="140"/>
    </location>
</feature>
<evidence type="ECO:0000256" key="11">
    <source>
        <dbReference type="ARBA" id="ARBA00044501"/>
    </source>
</evidence>
<evidence type="ECO:0000313" key="16">
    <source>
        <dbReference type="Proteomes" id="UP000503308"/>
    </source>
</evidence>
<evidence type="ECO:0000256" key="3">
    <source>
        <dbReference type="ARBA" id="ARBA00022475"/>
    </source>
</evidence>
<dbReference type="AlphaFoldDB" id="A0A858SQZ6"/>
<accession>A0A858SQZ6</accession>
<feature type="transmembrane region" description="Helical" evidence="13">
    <location>
        <begin position="351"/>
        <end position="370"/>
    </location>
</feature>
<evidence type="ECO:0000256" key="2">
    <source>
        <dbReference type="ARBA" id="ARBA00004141"/>
    </source>
</evidence>
<comment type="subunit">
    <text evidence="13">Interacts with CtaB.</text>
</comment>
<evidence type="ECO:0000256" key="4">
    <source>
        <dbReference type="ARBA" id="ARBA00022692"/>
    </source>
</evidence>
<feature type="transmembrane region" description="Helical" evidence="13">
    <location>
        <begin position="291"/>
        <end position="309"/>
    </location>
</feature>
<dbReference type="UniPathway" id="UPA00269">
    <property type="reaction ID" value="UER00713"/>
</dbReference>
<comment type="pathway">
    <text evidence="11 13">Porphyrin-containing compound metabolism; heme A biosynthesis; heme A from heme O: step 1/1.</text>
</comment>
<dbReference type="KEGG" id="rpon:G3256_09010"/>
<dbReference type="InterPro" id="IPR054616">
    <property type="entry name" value="HemA_synt_rhodobact"/>
</dbReference>
<feature type="transmembrane region" description="Helical" evidence="13">
    <location>
        <begin position="228"/>
        <end position="251"/>
    </location>
</feature>
<feature type="transmembrane region" description="Helical" evidence="13">
    <location>
        <begin position="152"/>
        <end position="170"/>
    </location>
</feature>
<dbReference type="HAMAP" id="MF_01665">
    <property type="entry name" value="HemeA_synth_type2"/>
    <property type="match status" value="1"/>
</dbReference>
<feature type="binding site" description="axial binding residue" evidence="13">
    <location>
        <position position="293"/>
    </location>
    <ligand>
        <name>heme</name>
        <dbReference type="ChEBI" id="CHEBI:30413"/>
    </ligand>
    <ligandPart>
        <name>Fe</name>
        <dbReference type="ChEBI" id="CHEBI:18248"/>
    </ligandPart>
</feature>
<evidence type="ECO:0000256" key="1">
    <source>
        <dbReference type="ARBA" id="ARBA00001970"/>
    </source>
</evidence>
<evidence type="ECO:0000256" key="9">
    <source>
        <dbReference type="ARBA" id="ARBA00023133"/>
    </source>
</evidence>
<organism evidence="15 16">
    <name type="scientific">Roseobacter ponti</name>
    <dbReference type="NCBI Taxonomy" id="1891787"/>
    <lineage>
        <taxon>Bacteria</taxon>
        <taxon>Pseudomonadati</taxon>
        <taxon>Pseudomonadota</taxon>
        <taxon>Alphaproteobacteria</taxon>
        <taxon>Rhodobacterales</taxon>
        <taxon>Roseobacteraceae</taxon>
        <taxon>Roseobacter</taxon>
    </lineage>
</organism>
<keyword evidence="8 13" id="KW-0408">Iron</keyword>
<evidence type="ECO:0000256" key="7">
    <source>
        <dbReference type="ARBA" id="ARBA00023002"/>
    </source>
</evidence>
<dbReference type="PANTHER" id="PTHR23289:SF2">
    <property type="entry name" value="CYTOCHROME C OXIDASE ASSEMBLY PROTEIN COX15 HOMOLOG"/>
    <property type="match status" value="1"/>
</dbReference>
<feature type="binding site" description="axial binding residue" evidence="13">
    <location>
        <position position="353"/>
    </location>
    <ligand>
        <name>heme</name>
        <dbReference type="ChEBI" id="CHEBI:30413"/>
    </ligand>
    <ligandPart>
        <name>Fe</name>
        <dbReference type="ChEBI" id="CHEBI:18248"/>
    </ligandPart>
</feature>
<feature type="transmembrane region" description="Helical" evidence="13">
    <location>
        <begin position="321"/>
        <end position="345"/>
    </location>
</feature>
<comment type="cofactor">
    <cofactor evidence="1 13">
        <name>heme b</name>
        <dbReference type="ChEBI" id="CHEBI:60344"/>
    </cofactor>
</comment>
<feature type="region of interest" description="Disordered" evidence="14">
    <location>
        <begin position="1"/>
        <end position="25"/>
    </location>
</feature>
<dbReference type="InterPro" id="IPR003780">
    <property type="entry name" value="COX15/CtaA_fam"/>
</dbReference>
<keyword evidence="16" id="KW-1185">Reference proteome</keyword>